<evidence type="ECO:0000313" key="11">
    <source>
        <dbReference type="Proteomes" id="UP001595912"/>
    </source>
</evidence>
<keyword evidence="10" id="KW-0012">Acyltransferase</keyword>
<keyword evidence="4" id="KW-0816">Tricarboxylic acid cycle</keyword>
<evidence type="ECO:0000259" key="7">
    <source>
        <dbReference type="Pfam" id="PF01274"/>
    </source>
</evidence>
<evidence type="ECO:0000259" key="8">
    <source>
        <dbReference type="Pfam" id="PF20656"/>
    </source>
</evidence>
<feature type="domain" description="Malate synthase C-terminal" evidence="9">
    <location>
        <begin position="407"/>
        <end position="516"/>
    </location>
</feature>
<feature type="domain" description="Malate synthase TIM barrel" evidence="7">
    <location>
        <begin position="158"/>
        <end position="399"/>
    </location>
</feature>
<dbReference type="RefSeq" id="WP_380129057.1">
    <property type="nucleotide sequence ID" value="NZ_JBHSIU010000131.1"/>
</dbReference>
<dbReference type="NCBIfam" id="TIGR01344">
    <property type="entry name" value="malate_syn_A"/>
    <property type="match status" value="1"/>
</dbReference>
<dbReference type="InterPro" id="IPR011076">
    <property type="entry name" value="Malate_synth_sf"/>
</dbReference>
<evidence type="ECO:0000256" key="6">
    <source>
        <dbReference type="ARBA" id="ARBA00047918"/>
    </source>
</evidence>
<accession>A0ABV9WLA6</accession>
<evidence type="ECO:0000256" key="2">
    <source>
        <dbReference type="ARBA" id="ARBA00012636"/>
    </source>
</evidence>
<evidence type="ECO:0000256" key="5">
    <source>
        <dbReference type="ARBA" id="ARBA00022679"/>
    </source>
</evidence>
<evidence type="ECO:0000256" key="1">
    <source>
        <dbReference type="ARBA" id="ARBA00006394"/>
    </source>
</evidence>
<dbReference type="InterPro" id="IPR048355">
    <property type="entry name" value="MS_C"/>
</dbReference>
<evidence type="ECO:0000259" key="9">
    <source>
        <dbReference type="Pfam" id="PF20659"/>
    </source>
</evidence>
<dbReference type="Gene3D" id="1.20.1220.12">
    <property type="entry name" value="Malate synthase, domain III"/>
    <property type="match status" value="1"/>
</dbReference>
<dbReference type="EMBL" id="JBHSIU010000131">
    <property type="protein sequence ID" value="MFC5008361.1"/>
    <property type="molecule type" value="Genomic_DNA"/>
</dbReference>
<dbReference type="GO" id="GO:0004474">
    <property type="term" value="F:malate synthase activity"/>
    <property type="evidence" value="ECO:0007669"/>
    <property type="project" value="UniProtKB-EC"/>
</dbReference>
<dbReference type="Proteomes" id="UP001595912">
    <property type="component" value="Unassembled WGS sequence"/>
</dbReference>
<dbReference type="SUPFAM" id="SSF51645">
    <property type="entry name" value="Malate synthase G"/>
    <property type="match status" value="1"/>
</dbReference>
<gene>
    <name evidence="10" type="primary">aceB</name>
    <name evidence="10" type="ORF">ACFPIJ_62450</name>
</gene>
<reference evidence="11" key="1">
    <citation type="journal article" date="2019" name="Int. J. Syst. Evol. Microbiol.">
        <title>The Global Catalogue of Microorganisms (GCM) 10K type strain sequencing project: providing services to taxonomists for standard genome sequencing and annotation.</title>
        <authorList>
            <consortium name="The Broad Institute Genomics Platform"/>
            <consortium name="The Broad Institute Genome Sequencing Center for Infectious Disease"/>
            <person name="Wu L."/>
            <person name="Ma J."/>
        </authorList>
    </citation>
    <scope>NUCLEOTIDE SEQUENCE [LARGE SCALE GENOMIC DNA]</scope>
    <source>
        <strain evidence="11">CGMCC 4.7152</strain>
    </source>
</reference>
<dbReference type="PANTHER" id="PTHR42902:SF1">
    <property type="entry name" value="MALATE SYNTHASE 1-RELATED"/>
    <property type="match status" value="1"/>
</dbReference>
<keyword evidence="3" id="KW-0329">Glyoxylate bypass</keyword>
<comment type="similarity">
    <text evidence="1">Belongs to the malate synthase family.</text>
</comment>
<evidence type="ECO:0000256" key="3">
    <source>
        <dbReference type="ARBA" id="ARBA00022435"/>
    </source>
</evidence>
<dbReference type="InterPro" id="IPR044856">
    <property type="entry name" value="Malate_synth_C_sf"/>
</dbReference>
<keyword evidence="11" id="KW-1185">Reference proteome</keyword>
<dbReference type="InterPro" id="IPR048356">
    <property type="entry name" value="MS_N"/>
</dbReference>
<dbReference type="InterPro" id="IPR001465">
    <property type="entry name" value="Malate_synthase_TIM"/>
</dbReference>
<dbReference type="InterPro" id="IPR046363">
    <property type="entry name" value="MS_N_TIM-barrel_dom"/>
</dbReference>
<name>A0ABV9WLA6_9ACTN</name>
<comment type="caution">
    <text evidence="10">The sequence shown here is derived from an EMBL/GenBank/DDBJ whole genome shotgun (WGS) entry which is preliminary data.</text>
</comment>
<dbReference type="PIRSF" id="PIRSF001363">
    <property type="entry name" value="Malate_synth"/>
    <property type="match status" value="1"/>
</dbReference>
<dbReference type="Pfam" id="PF20659">
    <property type="entry name" value="MS_C"/>
    <property type="match status" value="1"/>
</dbReference>
<organism evidence="10 11">
    <name type="scientific">Dactylosporangium cerinum</name>
    <dbReference type="NCBI Taxonomy" id="1434730"/>
    <lineage>
        <taxon>Bacteria</taxon>
        <taxon>Bacillati</taxon>
        <taxon>Actinomycetota</taxon>
        <taxon>Actinomycetes</taxon>
        <taxon>Micromonosporales</taxon>
        <taxon>Micromonosporaceae</taxon>
        <taxon>Dactylosporangium</taxon>
    </lineage>
</organism>
<dbReference type="Pfam" id="PF20656">
    <property type="entry name" value="MS_N"/>
    <property type="match status" value="1"/>
</dbReference>
<evidence type="ECO:0000256" key="4">
    <source>
        <dbReference type="ARBA" id="ARBA00022532"/>
    </source>
</evidence>
<keyword evidence="5 10" id="KW-0808">Transferase</keyword>
<dbReference type="Gene3D" id="3.20.20.360">
    <property type="entry name" value="Malate synthase, domain 3"/>
    <property type="match status" value="1"/>
</dbReference>
<protein>
    <recommendedName>
        <fullName evidence="2">malate synthase</fullName>
        <ecNumber evidence="2">2.3.3.9</ecNumber>
    </recommendedName>
</protein>
<dbReference type="Pfam" id="PF01274">
    <property type="entry name" value="MS_TIM-barrel"/>
    <property type="match status" value="1"/>
</dbReference>
<dbReference type="PANTHER" id="PTHR42902">
    <property type="entry name" value="MALATE SYNTHASE"/>
    <property type="match status" value="1"/>
</dbReference>
<feature type="domain" description="Malate synthase N-terminal" evidence="8">
    <location>
        <begin position="6"/>
        <end position="67"/>
    </location>
</feature>
<dbReference type="EC" id="2.3.3.9" evidence="2"/>
<sequence length="518" mass="57144">MGTVQGVEITGPVDGRFAEILTEEAQSFLADLHRAFDARRLELLAARKEREAELAAGGTLGFLPETRNIREGDWQVAEPAPGLIDRRVEITGPTDAKMTINALNSGAKVWLADHEDANTPLWANVIGGQLNLRDANAGALTYTSGEKQYALTDGPRPTVVVRPRGWHLPEKHILVDGAPTSGSLTDFGLYFFHNHLVTRPYFYLPKMESHLEARLWNEVFAFAEERFGRPTGTIRATVLIETFPAAFEMDEILYELREHSAGLNAGRWDFMFSVIKKFRTRGKDFLLPDRNTVTMTVPFMRAYTELLVQTCHKRGAHAIGGMAAFIPSRRDPEVNRIALEKVTADKTREAGDGFDGSWVAHPDLVGVCRDVFDGVLGDRPNQLDRLRDDVSVSAADLLAVGDTPGQQTEAGLRNAVSVGVQYLDAWLKGSGAVAINNMMEDAATAEISRSQVWQWLHNGVTLADTGSLVTRELVERIADEELALLNGDLAAARALFMEVAVADEFIDFLTLPAYDRMP</sequence>
<evidence type="ECO:0000313" key="10">
    <source>
        <dbReference type="EMBL" id="MFC5008361.1"/>
    </source>
</evidence>
<proteinExistence type="inferred from homology"/>
<dbReference type="InterPro" id="IPR006252">
    <property type="entry name" value="Malate_synthA"/>
</dbReference>
<comment type="catalytic activity">
    <reaction evidence="6">
        <text>glyoxylate + acetyl-CoA + H2O = (S)-malate + CoA + H(+)</text>
        <dbReference type="Rhea" id="RHEA:18181"/>
        <dbReference type="ChEBI" id="CHEBI:15377"/>
        <dbReference type="ChEBI" id="CHEBI:15378"/>
        <dbReference type="ChEBI" id="CHEBI:15589"/>
        <dbReference type="ChEBI" id="CHEBI:36655"/>
        <dbReference type="ChEBI" id="CHEBI:57287"/>
        <dbReference type="ChEBI" id="CHEBI:57288"/>
        <dbReference type="EC" id="2.3.3.9"/>
    </reaction>
</comment>
<dbReference type="CDD" id="cd00727">
    <property type="entry name" value="malate_synt_A"/>
    <property type="match status" value="1"/>
</dbReference>